<keyword evidence="2 3" id="KW-1133">Transmembrane helix</keyword>
<feature type="transmembrane region" description="Helical" evidence="3">
    <location>
        <begin position="133"/>
        <end position="165"/>
    </location>
</feature>
<gene>
    <name evidence="4" type="ORF">E7512_12780</name>
</gene>
<evidence type="ECO:0000256" key="1">
    <source>
        <dbReference type="ARBA" id="ARBA00022692"/>
    </source>
</evidence>
<evidence type="ECO:0000313" key="5">
    <source>
        <dbReference type="Proteomes" id="UP000754750"/>
    </source>
</evidence>
<dbReference type="Pfam" id="PF07155">
    <property type="entry name" value="ECF-ribofla_trS"/>
    <property type="match status" value="1"/>
</dbReference>
<evidence type="ECO:0000256" key="3">
    <source>
        <dbReference type="SAM" id="Phobius"/>
    </source>
</evidence>
<dbReference type="PANTHER" id="PTHR37815:SF3">
    <property type="entry name" value="UPF0397 PROTEIN SPR0429"/>
    <property type="match status" value="1"/>
</dbReference>
<name>A0A928KTL5_9FIRM</name>
<reference evidence="4" key="1">
    <citation type="submission" date="2019-04" db="EMBL/GenBank/DDBJ databases">
        <title>Evolution of Biomass-Degrading Anaerobic Consortia Revealed by Metagenomics.</title>
        <authorList>
            <person name="Peng X."/>
        </authorList>
    </citation>
    <scope>NUCLEOTIDE SEQUENCE</scope>
    <source>
        <strain evidence="4">SIG551</strain>
    </source>
</reference>
<dbReference type="Proteomes" id="UP000754750">
    <property type="component" value="Unassembled WGS sequence"/>
</dbReference>
<dbReference type="GO" id="GO:0016020">
    <property type="term" value="C:membrane"/>
    <property type="evidence" value="ECO:0007669"/>
    <property type="project" value="InterPro"/>
</dbReference>
<protein>
    <submittedName>
        <fullName evidence="4">ECF transporter S component</fullName>
    </submittedName>
</protein>
<comment type="caution">
    <text evidence="4">The sequence shown here is derived from an EMBL/GenBank/DDBJ whole genome shotgun (WGS) entry which is preliminary data.</text>
</comment>
<dbReference type="EMBL" id="SVNY01000007">
    <property type="protein sequence ID" value="MBE6834428.1"/>
    <property type="molecule type" value="Genomic_DNA"/>
</dbReference>
<dbReference type="AlphaFoldDB" id="A0A928KTL5"/>
<sequence length="179" mass="18076">MKNTKSLVIAALFAALTCVTTMAIKIPTPANGYIHPGDGMVLLCGILLGPQIGGLAAGIGSMLADVFSGYASYAAGTLVIKAASAVAAGVLYRVLPGKSRARIAICGLVGEALMVGGYYLYEIGLGMASGSNWAASAIAATAGLPFNVVQGASGVLIALVLFPVLQKIPAFRTWMGKNA</sequence>
<keyword evidence="1 3" id="KW-0812">Transmembrane</keyword>
<keyword evidence="3" id="KW-0472">Membrane</keyword>
<dbReference type="RefSeq" id="WP_326840870.1">
    <property type="nucleotide sequence ID" value="NZ_SVNY01000007.1"/>
</dbReference>
<dbReference type="PANTHER" id="PTHR37815">
    <property type="entry name" value="UPF0397 PROTEIN BC_2624-RELATED"/>
    <property type="match status" value="1"/>
</dbReference>
<accession>A0A928KTL5</accession>
<dbReference type="InterPro" id="IPR009825">
    <property type="entry name" value="ECF_substrate-spec-like"/>
</dbReference>
<proteinExistence type="predicted"/>
<dbReference type="Gene3D" id="1.10.1760.20">
    <property type="match status" value="1"/>
</dbReference>
<feature type="transmembrane region" description="Helical" evidence="3">
    <location>
        <begin position="103"/>
        <end position="121"/>
    </location>
</feature>
<evidence type="ECO:0000256" key="2">
    <source>
        <dbReference type="ARBA" id="ARBA00022989"/>
    </source>
</evidence>
<organism evidence="4 5">
    <name type="scientific">Faecalispora sporosphaeroides</name>
    <dbReference type="NCBI Taxonomy" id="1549"/>
    <lineage>
        <taxon>Bacteria</taxon>
        <taxon>Bacillati</taxon>
        <taxon>Bacillota</taxon>
        <taxon>Clostridia</taxon>
        <taxon>Eubacteriales</taxon>
        <taxon>Oscillospiraceae</taxon>
        <taxon>Faecalispora</taxon>
    </lineage>
</organism>
<evidence type="ECO:0000313" key="4">
    <source>
        <dbReference type="EMBL" id="MBE6834428.1"/>
    </source>
</evidence>